<dbReference type="AlphaFoldDB" id="A0A9P6USF0"/>
<gene>
    <name evidence="1" type="ORF">BGZ97_005741</name>
</gene>
<dbReference type="EMBL" id="JAAAIN010000257">
    <property type="protein sequence ID" value="KAG0317203.1"/>
    <property type="molecule type" value="Genomic_DNA"/>
</dbReference>
<dbReference type="OrthoDB" id="2447533at2759"/>
<dbReference type="SUPFAM" id="SSF52047">
    <property type="entry name" value="RNI-like"/>
    <property type="match status" value="1"/>
</dbReference>
<keyword evidence="2" id="KW-1185">Reference proteome</keyword>
<accession>A0A9P6USF0</accession>
<organism evidence="1 2">
    <name type="scientific">Linnemannia gamsii</name>
    <dbReference type="NCBI Taxonomy" id="64522"/>
    <lineage>
        <taxon>Eukaryota</taxon>
        <taxon>Fungi</taxon>
        <taxon>Fungi incertae sedis</taxon>
        <taxon>Mucoromycota</taxon>
        <taxon>Mortierellomycotina</taxon>
        <taxon>Mortierellomycetes</taxon>
        <taxon>Mortierellales</taxon>
        <taxon>Mortierellaceae</taxon>
        <taxon>Linnemannia</taxon>
    </lineage>
</organism>
<name>A0A9P6USF0_9FUNG</name>
<sequence>MDSASSRVFGLPELASVIASYLNKKALTQVMLTSRQMHAAVEPWFYHDLRTYYQYLMTKDLAVSFAFTYFIISDVDQWVSHTNKAPVDVSGDNNQPPSTDPLGAVEFREYETGESEIELPSDWSSFSDVEDALIDAFDAGTFESAAVVASAMVAAESLSRGPINGPFVNLRDLQLESCMEKATLEQALSIFKSCPNLETLVLTEFFVPGGLDGADVGRMCPNLHTLRLDGIGQMTDDILWPLGIMTTLPKDRMEILKACVGGPYQWLNGIVASKTILRHSGSLREIYACSRTASEAMGLILGTCEVLEVLEICCSAVSLEDAVASPWASTKIHHDLPAVYFVSPRHPVYGLLPPHTAPGTIGDENHLFAQLDVFYRQVGKQERLRYLNLTRARRSENGLVAIENSAKQKSLPGMLRLGGDNSNIGGSMNRPGFLHLLGGLSKLEVIKGLAVCPETEDGRMPADVMEVEWIRVHWPLLQETGFSASKRPQENFLYL</sequence>
<reference evidence="1" key="1">
    <citation type="journal article" date="2020" name="Fungal Divers.">
        <title>Resolving the Mortierellaceae phylogeny through synthesis of multi-gene phylogenetics and phylogenomics.</title>
        <authorList>
            <person name="Vandepol N."/>
            <person name="Liber J."/>
            <person name="Desiro A."/>
            <person name="Na H."/>
            <person name="Kennedy M."/>
            <person name="Barry K."/>
            <person name="Grigoriev I.V."/>
            <person name="Miller A.N."/>
            <person name="O'Donnell K."/>
            <person name="Stajich J.E."/>
            <person name="Bonito G."/>
        </authorList>
    </citation>
    <scope>NUCLEOTIDE SEQUENCE</scope>
    <source>
        <strain evidence="1">NVP60</strain>
    </source>
</reference>
<proteinExistence type="predicted"/>
<dbReference type="InterPro" id="IPR032675">
    <property type="entry name" value="LRR_dom_sf"/>
</dbReference>
<dbReference type="Proteomes" id="UP000823405">
    <property type="component" value="Unassembled WGS sequence"/>
</dbReference>
<dbReference type="Gene3D" id="3.80.10.10">
    <property type="entry name" value="Ribonuclease Inhibitor"/>
    <property type="match status" value="1"/>
</dbReference>
<comment type="caution">
    <text evidence="1">The sequence shown here is derived from an EMBL/GenBank/DDBJ whole genome shotgun (WGS) entry which is preliminary data.</text>
</comment>
<evidence type="ECO:0000313" key="2">
    <source>
        <dbReference type="Proteomes" id="UP000823405"/>
    </source>
</evidence>
<evidence type="ECO:0000313" key="1">
    <source>
        <dbReference type="EMBL" id="KAG0317203.1"/>
    </source>
</evidence>
<protein>
    <recommendedName>
        <fullName evidence="3">F-box domain-containing protein</fullName>
    </recommendedName>
</protein>
<evidence type="ECO:0008006" key="3">
    <source>
        <dbReference type="Google" id="ProtNLM"/>
    </source>
</evidence>